<dbReference type="SUPFAM" id="SSF53613">
    <property type="entry name" value="Ribokinase-like"/>
    <property type="match status" value="1"/>
</dbReference>
<keyword evidence="9" id="KW-1185">Reference proteome</keyword>
<feature type="domain" description="Carbohydrate kinase PfkB" evidence="7">
    <location>
        <begin position="20"/>
        <end position="297"/>
    </location>
</feature>
<keyword evidence="2 6" id="KW-0808">Transferase</keyword>
<comment type="similarity">
    <text evidence="1 6">Belongs to the carbohydrate kinase PfkB family.</text>
</comment>
<dbReference type="AlphaFoldDB" id="A0A2T0RKQ2"/>
<evidence type="ECO:0000256" key="3">
    <source>
        <dbReference type="ARBA" id="ARBA00022741"/>
    </source>
</evidence>
<dbReference type="NCBIfam" id="TIGR03168">
    <property type="entry name" value="1-PFK"/>
    <property type="match status" value="1"/>
</dbReference>
<keyword evidence="3" id="KW-0547">Nucleotide-binding</keyword>
<dbReference type="InterPro" id="IPR011611">
    <property type="entry name" value="PfkB_dom"/>
</dbReference>
<evidence type="ECO:0000256" key="1">
    <source>
        <dbReference type="ARBA" id="ARBA00010688"/>
    </source>
</evidence>
<dbReference type="GO" id="GO:0005829">
    <property type="term" value="C:cytosol"/>
    <property type="evidence" value="ECO:0007669"/>
    <property type="project" value="TreeGrafter"/>
</dbReference>
<evidence type="ECO:0000259" key="7">
    <source>
        <dbReference type="Pfam" id="PF00294"/>
    </source>
</evidence>
<dbReference type="Pfam" id="PF00294">
    <property type="entry name" value="PfkB"/>
    <property type="match status" value="1"/>
</dbReference>
<dbReference type="PIRSF" id="PIRSF000535">
    <property type="entry name" value="1PFK/6PFK/LacC"/>
    <property type="match status" value="1"/>
</dbReference>
<dbReference type="GO" id="GO:0003872">
    <property type="term" value="F:6-phosphofructokinase activity"/>
    <property type="evidence" value="ECO:0007669"/>
    <property type="project" value="TreeGrafter"/>
</dbReference>
<keyword evidence="4 8" id="KW-0418">Kinase</keyword>
<comment type="caution">
    <text evidence="8">The sequence shown here is derived from an EMBL/GenBank/DDBJ whole genome shotgun (WGS) entry which is preliminary data.</text>
</comment>
<evidence type="ECO:0000313" key="8">
    <source>
        <dbReference type="EMBL" id="PRY21769.1"/>
    </source>
</evidence>
<name>A0A2T0RKQ2_9RHOB</name>
<protein>
    <recommendedName>
        <fullName evidence="6">Phosphofructokinase</fullName>
    </recommendedName>
</protein>
<organism evidence="8 9">
    <name type="scientific">Aliiruegeria haliotis</name>
    <dbReference type="NCBI Taxonomy" id="1280846"/>
    <lineage>
        <taxon>Bacteria</taxon>
        <taxon>Pseudomonadati</taxon>
        <taxon>Pseudomonadota</taxon>
        <taxon>Alphaproteobacteria</taxon>
        <taxon>Rhodobacterales</taxon>
        <taxon>Roseobacteraceae</taxon>
        <taxon>Aliiruegeria</taxon>
    </lineage>
</organism>
<evidence type="ECO:0000313" key="9">
    <source>
        <dbReference type="Proteomes" id="UP000239480"/>
    </source>
</evidence>
<dbReference type="GO" id="GO:0005524">
    <property type="term" value="F:ATP binding"/>
    <property type="evidence" value="ECO:0007669"/>
    <property type="project" value="UniProtKB-KW"/>
</dbReference>
<reference evidence="8 9" key="1">
    <citation type="submission" date="2018-03" db="EMBL/GenBank/DDBJ databases">
        <title>Genomic Encyclopedia of Archaeal and Bacterial Type Strains, Phase II (KMG-II): from individual species to whole genera.</title>
        <authorList>
            <person name="Goeker M."/>
        </authorList>
    </citation>
    <scope>NUCLEOTIDE SEQUENCE [LARGE SCALE GENOMIC DNA]</scope>
    <source>
        <strain evidence="8 9">DSM 29328</strain>
    </source>
</reference>
<evidence type="ECO:0000256" key="2">
    <source>
        <dbReference type="ARBA" id="ARBA00022679"/>
    </source>
</evidence>
<dbReference type="OrthoDB" id="9801219at2"/>
<gene>
    <name evidence="8" type="ORF">CLV78_10840</name>
</gene>
<evidence type="ECO:0000256" key="5">
    <source>
        <dbReference type="ARBA" id="ARBA00022840"/>
    </source>
</evidence>
<dbReference type="InterPro" id="IPR017583">
    <property type="entry name" value="Tagatose/fructose_Pkinase"/>
</dbReference>
<proteinExistence type="inferred from homology"/>
<dbReference type="Proteomes" id="UP000239480">
    <property type="component" value="Unassembled WGS sequence"/>
</dbReference>
<dbReference type="Gene3D" id="3.40.1190.20">
    <property type="match status" value="1"/>
</dbReference>
<dbReference type="CDD" id="cd01164">
    <property type="entry name" value="FruK_PfkB_like"/>
    <property type="match status" value="1"/>
</dbReference>
<dbReference type="EMBL" id="PVTD01000008">
    <property type="protein sequence ID" value="PRY21769.1"/>
    <property type="molecule type" value="Genomic_DNA"/>
</dbReference>
<sequence>MSEILTITLNPALDMNTEAQRVIPDVKLRCAEPTVDPGGGGINVARAIQHMGGEASAIVAIAGHNGNRLLELLMAEGIPTMPIPSPGETRSSVVVNCKETDLQYRFMLPGPPWSEEHVLKALHTTVAHAPKGGLIILSGSQPPGVPLDFEETLSAALSDAGARLIVDTSGPALRRMVEDPKSPPFLLRSDDEEAEGLAGRKLETPADTAAFSRELIARGVAQNIIFARGAEGSVLTTPEGSWLATAAKVDVVSKVGAGDSFVGGFTLCLSRGNSIQEAARWGAAAASAAVTTPATDLCRGEDVEALLPQCKLIEV</sequence>
<dbReference type="InterPro" id="IPR029056">
    <property type="entry name" value="Ribokinase-like"/>
</dbReference>
<accession>A0A2T0RKQ2</accession>
<keyword evidence="5" id="KW-0067">ATP-binding</keyword>
<dbReference type="RefSeq" id="WP_106206269.1">
    <property type="nucleotide sequence ID" value="NZ_PVTD01000008.1"/>
</dbReference>
<dbReference type="PANTHER" id="PTHR46566">
    <property type="entry name" value="1-PHOSPHOFRUCTOKINASE-RELATED"/>
    <property type="match status" value="1"/>
</dbReference>
<evidence type="ECO:0000256" key="4">
    <source>
        <dbReference type="ARBA" id="ARBA00022777"/>
    </source>
</evidence>
<evidence type="ECO:0000256" key="6">
    <source>
        <dbReference type="PIRNR" id="PIRNR000535"/>
    </source>
</evidence>
<dbReference type="PANTHER" id="PTHR46566:SF2">
    <property type="entry name" value="ATP-DEPENDENT 6-PHOSPHOFRUCTOKINASE ISOZYME 2"/>
    <property type="match status" value="1"/>
</dbReference>